<keyword evidence="2 13" id="KW-0444">Lipid biosynthesis</keyword>
<evidence type="ECO:0000256" key="10">
    <source>
        <dbReference type="ARBA" id="ARBA00023098"/>
    </source>
</evidence>
<keyword evidence="7 13" id="KW-0276">Fatty acid metabolism</keyword>
<keyword evidence="9 13" id="KW-0067">ATP-binding</keyword>
<feature type="binding site" evidence="13">
    <location>
        <position position="48"/>
    </location>
    <ligand>
        <name>Zn(2+)</name>
        <dbReference type="ChEBI" id="CHEBI:29105"/>
    </ligand>
</feature>
<evidence type="ECO:0000256" key="5">
    <source>
        <dbReference type="ARBA" id="ARBA00022741"/>
    </source>
</evidence>
<keyword evidence="8 13" id="KW-0862">Zinc</keyword>
<comment type="caution">
    <text evidence="15">The sequence shown here is derived from an EMBL/GenBank/DDBJ whole genome shotgun (WGS) entry which is preliminary data.</text>
</comment>
<dbReference type="Gene3D" id="3.90.226.10">
    <property type="entry name" value="2-enoyl-CoA Hydratase, Chain A, domain 1"/>
    <property type="match status" value="1"/>
</dbReference>
<feature type="binding site" evidence="13">
    <location>
        <position position="29"/>
    </location>
    <ligand>
        <name>Zn(2+)</name>
        <dbReference type="ChEBI" id="CHEBI:29105"/>
    </ligand>
</feature>
<dbReference type="SUPFAM" id="SSF52096">
    <property type="entry name" value="ClpP/crotonase"/>
    <property type="match status" value="1"/>
</dbReference>
<gene>
    <name evidence="13" type="primary">accD</name>
    <name evidence="15" type="ORF">COB67_01150</name>
</gene>
<dbReference type="GO" id="GO:0009317">
    <property type="term" value="C:acetyl-CoA carboxylase complex"/>
    <property type="evidence" value="ECO:0007669"/>
    <property type="project" value="InterPro"/>
</dbReference>
<proteinExistence type="inferred from homology"/>
<feature type="domain" description="CoA carboxyltransferase N-terminal" evidence="14">
    <location>
        <begin position="25"/>
        <end position="294"/>
    </location>
</feature>
<dbReference type="PANTHER" id="PTHR42995">
    <property type="entry name" value="ACETYL-COENZYME A CARBOXYLASE CARBOXYL TRANSFERASE SUBUNIT BETA, CHLOROPLASTIC"/>
    <property type="match status" value="1"/>
</dbReference>
<dbReference type="EMBL" id="NVSR01000003">
    <property type="protein sequence ID" value="PCI30586.1"/>
    <property type="molecule type" value="Genomic_DNA"/>
</dbReference>
<dbReference type="GO" id="GO:0003989">
    <property type="term" value="F:acetyl-CoA carboxylase activity"/>
    <property type="evidence" value="ECO:0007669"/>
    <property type="project" value="InterPro"/>
</dbReference>
<evidence type="ECO:0000256" key="4">
    <source>
        <dbReference type="ARBA" id="ARBA00022723"/>
    </source>
</evidence>
<evidence type="ECO:0000313" key="15">
    <source>
        <dbReference type="EMBL" id="PCI30586.1"/>
    </source>
</evidence>
<dbReference type="PRINTS" id="PR01070">
    <property type="entry name" value="ACCCTRFRASEB"/>
</dbReference>
<evidence type="ECO:0000256" key="6">
    <source>
        <dbReference type="ARBA" id="ARBA00022771"/>
    </source>
</evidence>
<keyword evidence="11 13" id="KW-0275">Fatty acid biosynthesis</keyword>
<dbReference type="InterPro" id="IPR011762">
    <property type="entry name" value="COA_CT_N"/>
</dbReference>
<accession>A0A2A4TAD1</accession>
<keyword evidence="3 13" id="KW-0808">Transferase</keyword>
<evidence type="ECO:0000259" key="14">
    <source>
        <dbReference type="PROSITE" id="PS50980"/>
    </source>
</evidence>
<evidence type="ECO:0000256" key="1">
    <source>
        <dbReference type="ARBA" id="ARBA00004496"/>
    </source>
</evidence>
<evidence type="ECO:0000256" key="11">
    <source>
        <dbReference type="ARBA" id="ARBA00023160"/>
    </source>
</evidence>
<evidence type="ECO:0000313" key="16">
    <source>
        <dbReference type="Proteomes" id="UP000218113"/>
    </source>
</evidence>
<dbReference type="InterPro" id="IPR029045">
    <property type="entry name" value="ClpP/crotonase-like_dom_sf"/>
</dbReference>
<keyword evidence="13" id="KW-0963">Cytoplasm</keyword>
<dbReference type="GO" id="GO:0006633">
    <property type="term" value="P:fatty acid biosynthetic process"/>
    <property type="evidence" value="ECO:0007669"/>
    <property type="project" value="UniProtKB-KW"/>
</dbReference>
<name>A0A2A4TAD1_9DELT</name>
<feature type="zinc finger region" description="C4-type" evidence="13">
    <location>
        <begin position="29"/>
        <end position="51"/>
    </location>
</feature>
<evidence type="ECO:0000256" key="13">
    <source>
        <dbReference type="HAMAP-Rule" id="MF_01395"/>
    </source>
</evidence>
<comment type="catalytic activity">
    <reaction evidence="13">
        <text>N(6)-carboxybiotinyl-L-lysyl-[protein] + acetyl-CoA = N(6)-biotinyl-L-lysyl-[protein] + malonyl-CoA</text>
        <dbReference type="Rhea" id="RHEA:54728"/>
        <dbReference type="Rhea" id="RHEA-COMP:10505"/>
        <dbReference type="Rhea" id="RHEA-COMP:10506"/>
        <dbReference type="ChEBI" id="CHEBI:57288"/>
        <dbReference type="ChEBI" id="CHEBI:57384"/>
        <dbReference type="ChEBI" id="CHEBI:83144"/>
        <dbReference type="ChEBI" id="CHEBI:83145"/>
        <dbReference type="EC" id="2.1.3.15"/>
    </reaction>
</comment>
<protein>
    <recommendedName>
        <fullName evidence="13">Acetyl-coenzyme A carboxylase carboxyl transferase subunit beta</fullName>
        <shortName evidence="13">ACCase subunit beta</shortName>
        <shortName evidence="13">Acetyl-CoA carboxylase carboxyltransferase subunit beta</shortName>
        <ecNumber evidence="13">2.1.3.15</ecNumber>
    </recommendedName>
</protein>
<dbReference type="Pfam" id="PF01039">
    <property type="entry name" value="Carboxyl_trans"/>
    <property type="match status" value="1"/>
</dbReference>
<feature type="binding site" evidence="13">
    <location>
        <position position="32"/>
    </location>
    <ligand>
        <name>Zn(2+)</name>
        <dbReference type="ChEBI" id="CHEBI:29105"/>
    </ligand>
</feature>
<reference evidence="16" key="1">
    <citation type="submission" date="2017-08" db="EMBL/GenBank/DDBJ databases">
        <title>A dynamic microbial community with high functional redundancy inhabits the cold, oxic subseafloor aquifer.</title>
        <authorList>
            <person name="Tully B.J."/>
            <person name="Wheat C.G."/>
            <person name="Glazer B.T."/>
            <person name="Huber J.A."/>
        </authorList>
    </citation>
    <scope>NUCLEOTIDE SEQUENCE [LARGE SCALE GENOMIC DNA]</scope>
</reference>
<evidence type="ECO:0000256" key="2">
    <source>
        <dbReference type="ARBA" id="ARBA00022516"/>
    </source>
</evidence>
<organism evidence="15 16">
    <name type="scientific">SAR324 cluster bacterium</name>
    <dbReference type="NCBI Taxonomy" id="2024889"/>
    <lineage>
        <taxon>Bacteria</taxon>
        <taxon>Deltaproteobacteria</taxon>
        <taxon>SAR324 cluster</taxon>
    </lineage>
</organism>
<evidence type="ECO:0000256" key="3">
    <source>
        <dbReference type="ARBA" id="ARBA00022679"/>
    </source>
</evidence>
<evidence type="ECO:0000256" key="7">
    <source>
        <dbReference type="ARBA" id="ARBA00022832"/>
    </source>
</evidence>
<dbReference type="InterPro" id="IPR000438">
    <property type="entry name" value="Acetyl_CoA_COase_Trfase_b_su"/>
</dbReference>
<dbReference type="EC" id="2.1.3.15" evidence="13"/>
<dbReference type="GO" id="GO:2001295">
    <property type="term" value="P:malonyl-CoA biosynthetic process"/>
    <property type="evidence" value="ECO:0007669"/>
    <property type="project" value="UniProtKB-UniRule"/>
</dbReference>
<keyword evidence="4 13" id="KW-0479">Metal-binding</keyword>
<feature type="binding site" evidence="13">
    <location>
        <position position="51"/>
    </location>
    <ligand>
        <name>Zn(2+)</name>
        <dbReference type="ChEBI" id="CHEBI:29105"/>
    </ligand>
</feature>
<keyword evidence="6 13" id="KW-0863">Zinc-finger</keyword>
<dbReference type="Pfam" id="PF17848">
    <property type="entry name" value="Zn_ribbon_ACC"/>
    <property type="match status" value="1"/>
</dbReference>
<keyword evidence="10 13" id="KW-0443">Lipid metabolism</keyword>
<evidence type="ECO:0000256" key="9">
    <source>
        <dbReference type="ARBA" id="ARBA00022840"/>
    </source>
</evidence>
<dbReference type="AlphaFoldDB" id="A0A2A4TAD1"/>
<comment type="subcellular location">
    <subcellularLocation>
        <location evidence="1 13">Cytoplasm</location>
    </subcellularLocation>
</comment>
<comment type="pathway">
    <text evidence="13">Lipid metabolism; malonyl-CoA biosynthesis; malonyl-CoA from acetyl-CoA: step 1/1.</text>
</comment>
<comment type="subunit">
    <text evidence="13">Acetyl-CoA carboxylase is a heterohexamer composed of biotin carboxyl carrier protein (AccB), biotin carboxylase (AccC) and two subunits each of ACCase subunit alpha (AccA) and ACCase subunit beta (AccD).</text>
</comment>
<dbReference type="InterPro" id="IPR041010">
    <property type="entry name" value="Znf-ACC"/>
</dbReference>
<dbReference type="Proteomes" id="UP000218113">
    <property type="component" value="Unassembled WGS sequence"/>
</dbReference>
<sequence>MPSWFKRIAPKLLPGVTKKNIPAGVWIKCPECGETLYGKDLERNLKVCPVCSYHFRLTAQERLDQLMDPGSFQELFNNLSPVDPLKFVDSKKYKDRLKTTISKTKLSEAITVGEGTINGQRVSIAVFNFRFMGGSMGSVVGEKITRAIERSMALKIPMIVVSASGGARMQEGALSLMQMAKTSAALSKLATLRIPYISVLTDPTTGGVSASFAMLGDVNIAEKGALIGFAGPRVIQQTIGESLPEGFQRAEFLLEHGTVDIISIRHEMKETISNLLETLYPQNNHTPLVNAPSLA</sequence>
<dbReference type="GO" id="GO:0005524">
    <property type="term" value="F:ATP binding"/>
    <property type="evidence" value="ECO:0007669"/>
    <property type="project" value="UniProtKB-KW"/>
</dbReference>
<dbReference type="GO" id="GO:0008270">
    <property type="term" value="F:zinc ion binding"/>
    <property type="evidence" value="ECO:0007669"/>
    <property type="project" value="UniProtKB-UniRule"/>
</dbReference>
<dbReference type="PANTHER" id="PTHR42995:SF5">
    <property type="entry name" value="ACETYL-COENZYME A CARBOXYLASE CARBOXYL TRANSFERASE SUBUNIT BETA, CHLOROPLASTIC"/>
    <property type="match status" value="1"/>
</dbReference>
<comment type="similarity">
    <text evidence="13">Belongs to the AccD/PCCB family.</text>
</comment>
<dbReference type="HAMAP" id="MF_01395">
    <property type="entry name" value="AcetylCoA_CT_beta"/>
    <property type="match status" value="1"/>
</dbReference>
<evidence type="ECO:0000256" key="8">
    <source>
        <dbReference type="ARBA" id="ARBA00022833"/>
    </source>
</evidence>
<keyword evidence="5 13" id="KW-0547">Nucleotide-binding</keyword>
<dbReference type="InterPro" id="IPR034733">
    <property type="entry name" value="AcCoA_carboxyl_beta"/>
</dbReference>
<comment type="cofactor">
    <cofactor evidence="13">
        <name>Zn(2+)</name>
        <dbReference type="ChEBI" id="CHEBI:29105"/>
    </cofactor>
    <text evidence="13">Binds 1 zinc ion per subunit.</text>
</comment>
<dbReference type="UniPathway" id="UPA00655">
    <property type="reaction ID" value="UER00711"/>
</dbReference>
<dbReference type="NCBIfam" id="TIGR00515">
    <property type="entry name" value="accD"/>
    <property type="match status" value="1"/>
</dbReference>
<dbReference type="PROSITE" id="PS50980">
    <property type="entry name" value="COA_CT_NTER"/>
    <property type="match status" value="1"/>
</dbReference>
<evidence type="ECO:0000256" key="12">
    <source>
        <dbReference type="ARBA" id="ARBA00025280"/>
    </source>
</evidence>
<dbReference type="GO" id="GO:0016743">
    <property type="term" value="F:carboxyl- or carbamoyltransferase activity"/>
    <property type="evidence" value="ECO:0007669"/>
    <property type="project" value="UniProtKB-UniRule"/>
</dbReference>
<comment type="function">
    <text evidence="12 13">Component of the acetyl coenzyme A carboxylase (ACC) complex. Biotin carboxylase (BC) catalyzes the carboxylation of biotin on its carrier protein (BCCP) and then the CO(2) group is transferred by the transcarboxylase to acetyl-CoA to form malonyl-CoA.</text>
</comment>